<gene>
    <name evidence="5" type="ORF">ESP70_018620</name>
</gene>
<accession>A0A5M4F935</accession>
<evidence type="ECO:0000256" key="3">
    <source>
        <dbReference type="SAM" id="SignalP"/>
    </source>
</evidence>
<dbReference type="Proteomes" id="UP000380867">
    <property type="component" value="Unassembled WGS sequence"/>
</dbReference>
<evidence type="ECO:0000313" key="5">
    <source>
        <dbReference type="EMBL" id="KAA1394218.1"/>
    </source>
</evidence>
<dbReference type="SUPFAM" id="SSF53822">
    <property type="entry name" value="Periplasmic binding protein-like I"/>
    <property type="match status" value="1"/>
</dbReference>
<dbReference type="Pfam" id="PF13458">
    <property type="entry name" value="Peripla_BP_6"/>
    <property type="match status" value="1"/>
</dbReference>
<dbReference type="InterPro" id="IPR028082">
    <property type="entry name" value="Peripla_BP_I"/>
</dbReference>
<proteinExistence type="inferred from homology"/>
<evidence type="ECO:0000256" key="2">
    <source>
        <dbReference type="ARBA" id="ARBA00022729"/>
    </source>
</evidence>
<evidence type="ECO:0000256" key="1">
    <source>
        <dbReference type="ARBA" id="ARBA00010062"/>
    </source>
</evidence>
<dbReference type="RefSeq" id="WP_149690828.1">
    <property type="nucleotide sequence ID" value="NZ_SDPQ02000004.1"/>
</dbReference>
<protein>
    <submittedName>
        <fullName evidence="5">ABC transporter substrate-binding protein</fullName>
    </submittedName>
</protein>
<feature type="signal peptide" evidence="3">
    <location>
        <begin position="1"/>
        <end position="24"/>
    </location>
</feature>
<keyword evidence="6" id="KW-1185">Reference proteome</keyword>
<dbReference type="InterPro" id="IPR028081">
    <property type="entry name" value="Leu-bd"/>
</dbReference>
<feature type="domain" description="Leucine-binding protein" evidence="4">
    <location>
        <begin position="59"/>
        <end position="360"/>
    </location>
</feature>
<comment type="caution">
    <text evidence="5">The sequence shown here is derived from an EMBL/GenBank/DDBJ whole genome shotgun (WGS) entry which is preliminary data.</text>
</comment>
<dbReference type="EMBL" id="SDPQ02000004">
    <property type="protein sequence ID" value="KAA1394218.1"/>
    <property type="molecule type" value="Genomic_DNA"/>
</dbReference>
<evidence type="ECO:0000259" key="4">
    <source>
        <dbReference type="Pfam" id="PF13458"/>
    </source>
</evidence>
<dbReference type="InterPro" id="IPR051010">
    <property type="entry name" value="BCAA_transport"/>
</dbReference>
<dbReference type="PROSITE" id="PS51257">
    <property type="entry name" value="PROKAR_LIPOPROTEIN"/>
    <property type="match status" value="1"/>
</dbReference>
<evidence type="ECO:0000313" key="6">
    <source>
        <dbReference type="Proteomes" id="UP000380867"/>
    </source>
</evidence>
<dbReference type="Gene3D" id="3.40.50.2300">
    <property type="match status" value="2"/>
</dbReference>
<sequence length="399" mass="40572">MRSRTISFASRFAVLGVSGMLALAACGGNDNNSDDASSDVKFTGEPVTVMTIAPVDTAAINQPEIMEAAKASAKALNAAGGLGGHEVKVITCNDGNDPNTAAACARQAVSKKAIAVVGGFTTSGASIVPIIAKAGIPWIGPPGFSADELASKDSYPLIAGSVAFAGLGQRAAKDGCKTIATVLYDVPTAVSAATLIANGVKAGGGAKPTDIKVPTTTTDFASVAKQIGEVDCAILGLPNDQIVATAVAGKSVGVKSRYYLVAGALNDTTIKGAQGSLDGAVTAVNFVPATEDVWKEAKDSSDKVDWTGAYNQSTWASYQVLKTVLDDQAEVTAESVVAGLAKTTNVDAGGLMAPTDFTKEFAVPGLNRVFNRQVVYLTAKDGTPVQEGDFEDLSPLFGG</sequence>
<organism evidence="5 6">
    <name type="scientific">Aeromicrobium ginsengisoli</name>
    <dbReference type="NCBI Taxonomy" id="363867"/>
    <lineage>
        <taxon>Bacteria</taxon>
        <taxon>Bacillati</taxon>
        <taxon>Actinomycetota</taxon>
        <taxon>Actinomycetes</taxon>
        <taxon>Propionibacteriales</taxon>
        <taxon>Nocardioidaceae</taxon>
        <taxon>Aeromicrobium</taxon>
    </lineage>
</organism>
<feature type="chain" id="PRO_5024305829" evidence="3">
    <location>
        <begin position="25"/>
        <end position="399"/>
    </location>
</feature>
<comment type="similarity">
    <text evidence="1">Belongs to the leucine-binding protein family.</text>
</comment>
<dbReference type="OrthoDB" id="3205678at2"/>
<keyword evidence="2 3" id="KW-0732">Signal</keyword>
<reference evidence="5" key="1">
    <citation type="submission" date="2019-09" db="EMBL/GenBank/DDBJ databases">
        <authorList>
            <person name="Li J."/>
        </authorList>
    </citation>
    <scope>NUCLEOTIDE SEQUENCE [LARGE SCALE GENOMIC DNA]</scope>
    <source>
        <strain evidence="5">JCM 14732</strain>
    </source>
</reference>
<name>A0A5M4F935_9ACTN</name>
<dbReference type="PANTHER" id="PTHR30483:SF6">
    <property type="entry name" value="PERIPLASMIC BINDING PROTEIN OF ABC TRANSPORTER FOR NATURAL AMINO ACIDS"/>
    <property type="match status" value="1"/>
</dbReference>
<dbReference type="AlphaFoldDB" id="A0A5M4F935"/>
<dbReference type="PANTHER" id="PTHR30483">
    <property type="entry name" value="LEUCINE-SPECIFIC-BINDING PROTEIN"/>
    <property type="match status" value="1"/>
</dbReference>